<accession>A0A563W1S2</accession>
<dbReference type="Proteomes" id="UP000320055">
    <property type="component" value="Unassembled WGS sequence"/>
</dbReference>
<gene>
    <name evidence="1" type="ORF">H1P_6300015</name>
</gene>
<dbReference type="EMBL" id="CAACVJ010000591">
    <property type="protein sequence ID" value="VEP17652.1"/>
    <property type="molecule type" value="Genomic_DNA"/>
</dbReference>
<dbReference type="RefSeq" id="WP_144876030.1">
    <property type="nucleotide sequence ID" value="NZ_LR214364.1"/>
</dbReference>
<sequence length="72" mass="8055">MRIADPTQTKRLIGTIVDIKKSNSGEIEVITIWEGKGGITTYLVRDNGDSLPQINELRKVIRKDGEFVEANI</sequence>
<proteinExistence type="predicted"/>
<dbReference type="AlphaFoldDB" id="A0A563W1S2"/>
<keyword evidence="2" id="KW-1185">Reference proteome</keyword>
<name>A0A563W1S2_9CYAN</name>
<evidence type="ECO:0000313" key="2">
    <source>
        <dbReference type="Proteomes" id="UP000320055"/>
    </source>
</evidence>
<organism evidence="1 2">
    <name type="scientific">Hyella patelloides LEGE 07179</name>
    <dbReference type="NCBI Taxonomy" id="945734"/>
    <lineage>
        <taxon>Bacteria</taxon>
        <taxon>Bacillati</taxon>
        <taxon>Cyanobacteriota</taxon>
        <taxon>Cyanophyceae</taxon>
        <taxon>Pleurocapsales</taxon>
        <taxon>Hyellaceae</taxon>
        <taxon>Hyella</taxon>
    </lineage>
</organism>
<reference evidence="1 2" key="1">
    <citation type="submission" date="2019-01" db="EMBL/GenBank/DDBJ databases">
        <authorList>
            <person name="Brito A."/>
        </authorList>
    </citation>
    <scope>NUCLEOTIDE SEQUENCE [LARGE SCALE GENOMIC DNA]</scope>
    <source>
        <strain evidence="1">1</strain>
    </source>
</reference>
<evidence type="ECO:0000313" key="1">
    <source>
        <dbReference type="EMBL" id="VEP17652.1"/>
    </source>
</evidence>
<protein>
    <submittedName>
        <fullName evidence="1">Uncharacterized protein</fullName>
    </submittedName>
</protein>